<name>A0ABD0P8F3_CIRMR</name>
<evidence type="ECO:0000313" key="2">
    <source>
        <dbReference type="Proteomes" id="UP001529510"/>
    </source>
</evidence>
<protein>
    <submittedName>
        <fullName evidence="1">Uncharacterized protein</fullName>
    </submittedName>
</protein>
<feature type="non-terminal residue" evidence="1">
    <location>
        <position position="1"/>
    </location>
</feature>
<accession>A0ABD0P8F3</accession>
<sequence>LTGTWLSSVFLARFHRPVVWILASMGEGIQWSIFAINLHPIPCPSSTLQNPQSSTPDGVNP</sequence>
<organism evidence="1 2">
    <name type="scientific">Cirrhinus mrigala</name>
    <name type="common">Mrigala</name>
    <dbReference type="NCBI Taxonomy" id="683832"/>
    <lineage>
        <taxon>Eukaryota</taxon>
        <taxon>Metazoa</taxon>
        <taxon>Chordata</taxon>
        <taxon>Craniata</taxon>
        <taxon>Vertebrata</taxon>
        <taxon>Euteleostomi</taxon>
        <taxon>Actinopterygii</taxon>
        <taxon>Neopterygii</taxon>
        <taxon>Teleostei</taxon>
        <taxon>Ostariophysi</taxon>
        <taxon>Cypriniformes</taxon>
        <taxon>Cyprinidae</taxon>
        <taxon>Labeoninae</taxon>
        <taxon>Labeonini</taxon>
        <taxon>Cirrhinus</taxon>
    </lineage>
</organism>
<gene>
    <name evidence="1" type="ORF">M9458_034959</name>
</gene>
<keyword evidence="2" id="KW-1185">Reference proteome</keyword>
<comment type="caution">
    <text evidence="1">The sequence shown here is derived from an EMBL/GenBank/DDBJ whole genome shotgun (WGS) entry which is preliminary data.</text>
</comment>
<dbReference type="EMBL" id="JAMKFB020000017">
    <property type="protein sequence ID" value="KAL0170363.1"/>
    <property type="molecule type" value="Genomic_DNA"/>
</dbReference>
<dbReference type="AlphaFoldDB" id="A0ABD0P8F3"/>
<dbReference type="Proteomes" id="UP001529510">
    <property type="component" value="Unassembled WGS sequence"/>
</dbReference>
<reference evidence="1 2" key="1">
    <citation type="submission" date="2024-05" db="EMBL/GenBank/DDBJ databases">
        <title>Genome sequencing and assembly of Indian major carp, Cirrhinus mrigala (Hamilton, 1822).</title>
        <authorList>
            <person name="Mohindra V."/>
            <person name="Chowdhury L.M."/>
            <person name="Lal K."/>
            <person name="Jena J.K."/>
        </authorList>
    </citation>
    <scope>NUCLEOTIDE SEQUENCE [LARGE SCALE GENOMIC DNA]</scope>
    <source>
        <strain evidence="1">CM1030</strain>
        <tissue evidence="1">Blood</tissue>
    </source>
</reference>
<proteinExistence type="predicted"/>
<evidence type="ECO:0000313" key="1">
    <source>
        <dbReference type="EMBL" id="KAL0170363.1"/>
    </source>
</evidence>